<keyword evidence="3" id="KW-0804">Transcription</keyword>
<dbReference type="AlphaFoldDB" id="A0A9X4H9A8"/>
<dbReference type="EMBL" id="JAKOAV010000053">
    <property type="protein sequence ID" value="MDF9409949.1"/>
    <property type="molecule type" value="Genomic_DNA"/>
</dbReference>
<dbReference type="NCBIfam" id="NF033788">
    <property type="entry name" value="HTH_metalloreg"/>
    <property type="match status" value="1"/>
</dbReference>
<dbReference type="InterPro" id="IPR051081">
    <property type="entry name" value="HTH_MetalResp_TranReg"/>
</dbReference>
<evidence type="ECO:0000256" key="2">
    <source>
        <dbReference type="ARBA" id="ARBA00023125"/>
    </source>
</evidence>
<accession>A0A9X4H9A8</accession>
<dbReference type="InterPro" id="IPR011991">
    <property type="entry name" value="ArsR-like_HTH"/>
</dbReference>
<feature type="domain" description="HTH arsR-type" evidence="4">
    <location>
        <begin position="1"/>
        <end position="88"/>
    </location>
</feature>
<dbReference type="GO" id="GO:0003677">
    <property type="term" value="F:DNA binding"/>
    <property type="evidence" value="ECO:0007669"/>
    <property type="project" value="UniProtKB-KW"/>
</dbReference>
<organism evidence="5 6">
    <name type="scientific">Pelotomaculum isophthalicicum JI</name>
    <dbReference type="NCBI Taxonomy" id="947010"/>
    <lineage>
        <taxon>Bacteria</taxon>
        <taxon>Bacillati</taxon>
        <taxon>Bacillota</taxon>
        <taxon>Clostridia</taxon>
        <taxon>Eubacteriales</taxon>
        <taxon>Desulfotomaculaceae</taxon>
        <taxon>Pelotomaculum</taxon>
    </lineage>
</organism>
<dbReference type="Gene3D" id="1.10.10.10">
    <property type="entry name" value="Winged helix-like DNA-binding domain superfamily/Winged helix DNA-binding domain"/>
    <property type="match status" value="1"/>
</dbReference>
<dbReference type="GO" id="GO:0003700">
    <property type="term" value="F:DNA-binding transcription factor activity"/>
    <property type="evidence" value="ECO:0007669"/>
    <property type="project" value="InterPro"/>
</dbReference>
<sequence>MVSATFKALADPTRRKILKLLRERDMTAGEIAEQFNISKPSISHHLNILKQSRLVIDERQGQYIYYSLNMTVFQEMMGWFSEIMERKEG</sequence>
<keyword evidence="2" id="KW-0238">DNA-binding</keyword>
<dbReference type="PRINTS" id="PR00778">
    <property type="entry name" value="HTHARSR"/>
</dbReference>
<keyword evidence="6" id="KW-1185">Reference proteome</keyword>
<dbReference type="CDD" id="cd00090">
    <property type="entry name" value="HTH_ARSR"/>
    <property type="match status" value="1"/>
</dbReference>
<name>A0A9X4H9A8_9FIRM</name>
<dbReference type="PROSITE" id="PS50987">
    <property type="entry name" value="HTH_ARSR_2"/>
    <property type="match status" value="1"/>
</dbReference>
<gene>
    <name evidence="5" type="ORF">L7E55_16625</name>
</gene>
<dbReference type="InterPro" id="IPR047796">
    <property type="entry name" value="SdpR-like_repress"/>
</dbReference>
<dbReference type="InterPro" id="IPR036388">
    <property type="entry name" value="WH-like_DNA-bd_sf"/>
</dbReference>
<dbReference type="SUPFAM" id="SSF46785">
    <property type="entry name" value="Winged helix' DNA-binding domain"/>
    <property type="match status" value="1"/>
</dbReference>
<dbReference type="PANTHER" id="PTHR33154">
    <property type="entry name" value="TRANSCRIPTIONAL REGULATOR, ARSR FAMILY"/>
    <property type="match status" value="1"/>
</dbReference>
<evidence type="ECO:0000313" key="6">
    <source>
        <dbReference type="Proteomes" id="UP001154312"/>
    </source>
</evidence>
<dbReference type="InterPro" id="IPR001845">
    <property type="entry name" value="HTH_ArsR_DNA-bd_dom"/>
</dbReference>
<protein>
    <submittedName>
        <fullName evidence="5">Autorepressor SdpR family transcription factor</fullName>
    </submittedName>
</protein>
<evidence type="ECO:0000256" key="1">
    <source>
        <dbReference type="ARBA" id="ARBA00023015"/>
    </source>
</evidence>
<reference evidence="5" key="1">
    <citation type="submission" date="2022-02" db="EMBL/GenBank/DDBJ databases">
        <authorList>
            <person name="Leng L."/>
        </authorList>
    </citation>
    <scope>NUCLEOTIDE SEQUENCE</scope>
    <source>
        <strain evidence="5">JI</strain>
    </source>
</reference>
<evidence type="ECO:0000256" key="3">
    <source>
        <dbReference type="ARBA" id="ARBA00023163"/>
    </source>
</evidence>
<proteinExistence type="predicted"/>
<evidence type="ECO:0000259" key="4">
    <source>
        <dbReference type="PROSITE" id="PS50987"/>
    </source>
</evidence>
<dbReference type="Proteomes" id="UP001154312">
    <property type="component" value="Unassembled WGS sequence"/>
</dbReference>
<keyword evidence="1" id="KW-0805">Transcription regulation</keyword>
<dbReference type="SMART" id="SM00418">
    <property type="entry name" value="HTH_ARSR"/>
    <property type="match status" value="1"/>
</dbReference>
<dbReference type="InterPro" id="IPR036390">
    <property type="entry name" value="WH_DNA-bd_sf"/>
</dbReference>
<dbReference type="PANTHER" id="PTHR33154:SF33">
    <property type="entry name" value="TRANSCRIPTIONAL REPRESSOR SDPR"/>
    <property type="match status" value="1"/>
</dbReference>
<evidence type="ECO:0000313" key="5">
    <source>
        <dbReference type="EMBL" id="MDF9409949.1"/>
    </source>
</evidence>
<dbReference type="RefSeq" id="WP_277445478.1">
    <property type="nucleotide sequence ID" value="NZ_JAKOAV010000053.1"/>
</dbReference>
<comment type="caution">
    <text evidence="5">The sequence shown here is derived from an EMBL/GenBank/DDBJ whole genome shotgun (WGS) entry which is preliminary data.</text>
</comment>
<dbReference type="NCBIfam" id="NF033789">
    <property type="entry name" value="repress_SdpR"/>
    <property type="match status" value="1"/>
</dbReference>
<dbReference type="Pfam" id="PF01022">
    <property type="entry name" value="HTH_5"/>
    <property type="match status" value="1"/>
</dbReference>